<evidence type="ECO:0000256" key="4">
    <source>
        <dbReference type="ARBA" id="ARBA00022692"/>
    </source>
</evidence>
<feature type="transmembrane region" description="Helical" evidence="7">
    <location>
        <begin position="72"/>
        <end position="93"/>
    </location>
</feature>
<evidence type="ECO:0008006" key="9">
    <source>
        <dbReference type="Google" id="ProtNLM"/>
    </source>
</evidence>
<dbReference type="InterPro" id="IPR053166">
    <property type="entry name" value="UPF0718_permease"/>
</dbReference>
<evidence type="ECO:0000313" key="8">
    <source>
        <dbReference type="EMBL" id="GAI21609.1"/>
    </source>
</evidence>
<proteinExistence type="inferred from homology"/>
<evidence type="ECO:0000256" key="3">
    <source>
        <dbReference type="ARBA" id="ARBA00022475"/>
    </source>
</evidence>
<gene>
    <name evidence="8" type="ORF">S06H3_25457</name>
</gene>
<comment type="subcellular location">
    <subcellularLocation>
        <location evidence="1">Cell membrane</location>
        <topology evidence="1">Multi-pass membrane protein</topology>
    </subcellularLocation>
</comment>
<evidence type="ECO:0000256" key="7">
    <source>
        <dbReference type="SAM" id="Phobius"/>
    </source>
</evidence>
<protein>
    <recommendedName>
        <fullName evidence="9">Permease</fullName>
    </recommendedName>
</protein>
<keyword evidence="6 7" id="KW-0472">Membrane</keyword>
<dbReference type="EMBL" id="BARV01014653">
    <property type="protein sequence ID" value="GAI21609.1"/>
    <property type="molecule type" value="Genomic_DNA"/>
</dbReference>
<evidence type="ECO:0000256" key="1">
    <source>
        <dbReference type="ARBA" id="ARBA00004651"/>
    </source>
</evidence>
<reference evidence="8" key="1">
    <citation type="journal article" date="2014" name="Front. Microbiol.">
        <title>High frequency of phylogenetically diverse reductive dehalogenase-homologous genes in deep subseafloor sedimentary metagenomes.</title>
        <authorList>
            <person name="Kawai M."/>
            <person name="Futagami T."/>
            <person name="Toyoda A."/>
            <person name="Takaki Y."/>
            <person name="Nishi S."/>
            <person name="Hori S."/>
            <person name="Arai W."/>
            <person name="Tsubouchi T."/>
            <person name="Morono Y."/>
            <person name="Uchiyama I."/>
            <person name="Ito T."/>
            <person name="Fujiyama A."/>
            <person name="Inagaki F."/>
            <person name="Takami H."/>
        </authorList>
    </citation>
    <scope>NUCLEOTIDE SEQUENCE</scope>
    <source>
        <strain evidence="8">Expedition CK06-06</strain>
    </source>
</reference>
<dbReference type="AlphaFoldDB" id="X1NSH3"/>
<organism evidence="8">
    <name type="scientific">marine sediment metagenome</name>
    <dbReference type="NCBI Taxonomy" id="412755"/>
    <lineage>
        <taxon>unclassified sequences</taxon>
        <taxon>metagenomes</taxon>
        <taxon>ecological metagenomes</taxon>
    </lineage>
</organism>
<dbReference type="PANTHER" id="PTHR42775">
    <property type="entry name" value="PERMEASE RV2963-RELATED"/>
    <property type="match status" value="1"/>
</dbReference>
<feature type="transmembrane region" description="Helical" evidence="7">
    <location>
        <begin position="41"/>
        <end position="60"/>
    </location>
</feature>
<feature type="transmembrane region" description="Helical" evidence="7">
    <location>
        <begin position="105"/>
        <end position="126"/>
    </location>
</feature>
<dbReference type="GO" id="GO:0005886">
    <property type="term" value="C:plasma membrane"/>
    <property type="evidence" value="ECO:0007669"/>
    <property type="project" value="UniProtKB-SubCell"/>
</dbReference>
<comment type="caution">
    <text evidence="8">The sequence shown here is derived from an EMBL/GenBank/DDBJ whole genome shotgun (WGS) entry which is preliminary data.</text>
</comment>
<evidence type="ECO:0000256" key="6">
    <source>
        <dbReference type="ARBA" id="ARBA00023136"/>
    </source>
</evidence>
<feature type="transmembrane region" description="Helical" evidence="7">
    <location>
        <begin position="138"/>
        <end position="159"/>
    </location>
</feature>
<keyword evidence="3" id="KW-1003">Cell membrane</keyword>
<dbReference type="PANTHER" id="PTHR42775:SF1">
    <property type="entry name" value="PERMEASE RV2963-RELATED"/>
    <property type="match status" value="1"/>
</dbReference>
<sequence length="164" mass="17540">MLIPTIIMGVLAFILLLIAYFRGQGQHITGIRGALNMMVEIIPLLILSFIVAGMVQVLIPKEIISKWVGEESGIRGILIGTIVGSLTPGGPYVSLPVATGLLRSGASVGTIVAFLTGWSLWAVSRLPMEVGILGWRFTLIRIASTFFFPPIAGFIAQMFSAGLK</sequence>
<keyword evidence="5 7" id="KW-1133">Transmembrane helix</keyword>
<dbReference type="Pfam" id="PF03773">
    <property type="entry name" value="ArsP_1"/>
    <property type="match status" value="1"/>
</dbReference>
<accession>X1NSH3</accession>
<keyword evidence="4 7" id="KW-0812">Transmembrane</keyword>
<name>X1NSH3_9ZZZZ</name>
<dbReference type="InterPro" id="IPR005524">
    <property type="entry name" value="DUF318"/>
</dbReference>
<comment type="similarity">
    <text evidence="2">Belongs to the UPF0718 family.</text>
</comment>
<evidence type="ECO:0000256" key="5">
    <source>
        <dbReference type="ARBA" id="ARBA00022989"/>
    </source>
</evidence>
<evidence type="ECO:0000256" key="2">
    <source>
        <dbReference type="ARBA" id="ARBA00006386"/>
    </source>
</evidence>